<evidence type="ECO:0000256" key="1">
    <source>
        <dbReference type="ARBA" id="ARBA00022679"/>
    </source>
</evidence>
<keyword evidence="7" id="KW-1185">Reference proteome</keyword>
<dbReference type="EC" id="2.5.1.17" evidence="4"/>
<dbReference type="Proteomes" id="UP001300692">
    <property type="component" value="Unassembled WGS sequence"/>
</dbReference>
<evidence type="ECO:0000259" key="5">
    <source>
        <dbReference type="Pfam" id="PF01923"/>
    </source>
</evidence>
<proteinExistence type="inferred from homology"/>
<comment type="catalytic activity">
    <reaction evidence="4">
        <text>2 cob(II)alamin + reduced [electron-transfer flavoprotein] + 2 ATP = 2 adenosylcob(III)alamin + 2 triphosphate + oxidized [electron-transfer flavoprotein] + 3 H(+)</text>
        <dbReference type="Rhea" id="RHEA:28671"/>
        <dbReference type="Rhea" id="RHEA-COMP:10685"/>
        <dbReference type="Rhea" id="RHEA-COMP:10686"/>
        <dbReference type="ChEBI" id="CHEBI:15378"/>
        <dbReference type="ChEBI" id="CHEBI:16304"/>
        <dbReference type="ChEBI" id="CHEBI:18036"/>
        <dbReference type="ChEBI" id="CHEBI:18408"/>
        <dbReference type="ChEBI" id="CHEBI:30616"/>
        <dbReference type="ChEBI" id="CHEBI:57692"/>
        <dbReference type="ChEBI" id="CHEBI:58307"/>
        <dbReference type="EC" id="2.5.1.17"/>
    </reaction>
</comment>
<dbReference type="InterPro" id="IPR036451">
    <property type="entry name" value="CblAdoTrfase-like_sf"/>
</dbReference>
<dbReference type="InterPro" id="IPR016030">
    <property type="entry name" value="CblAdoTrfase-like"/>
</dbReference>
<evidence type="ECO:0000256" key="4">
    <source>
        <dbReference type="RuleBase" id="RU366026"/>
    </source>
</evidence>
<dbReference type="PANTHER" id="PTHR12213:SF0">
    <property type="entry name" value="CORRINOID ADENOSYLTRANSFERASE MMAB"/>
    <property type="match status" value="1"/>
</dbReference>
<keyword evidence="3 4" id="KW-0067">ATP-binding</keyword>
<feature type="domain" description="Cobalamin adenosyltransferase-like" evidence="5">
    <location>
        <begin position="3"/>
        <end position="166"/>
    </location>
</feature>
<protein>
    <recommendedName>
        <fullName evidence="4">Corrinoid adenosyltransferase</fullName>
        <ecNumber evidence="4">2.5.1.17</ecNumber>
    </recommendedName>
    <alternativeName>
        <fullName evidence="4">Cob(II)alamin adenosyltransferase</fullName>
    </alternativeName>
    <alternativeName>
        <fullName evidence="4">Cob(II)yrinic acid a,c-diamide adenosyltransferase</fullName>
    </alternativeName>
    <alternativeName>
        <fullName evidence="4">Cobinamide/cobalamin adenosyltransferase</fullName>
    </alternativeName>
</protein>
<organism evidence="6 7">
    <name type="scientific">Reichenbachiella ulvae</name>
    <dbReference type="NCBI Taxonomy" id="2980104"/>
    <lineage>
        <taxon>Bacteria</taxon>
        <taxon>Pseudomonadati</taxon>
        <taxon>Bacteroidota</taxon>
        <taxon>Cytophagia</taxon>
        <taxon>Cytophagales</taxon>
        <taxon>Reichenbachiellaceae</taxon>
        <taxon>Reichenbachiella</taxon>
    </lineage>
</organism>
<dbReference type="Gene3D" id="1.20.1200.10">
    <property type="entry name" value="Cobalamin adenosyltransferase-like"/>
    <property type="match status" value="1"/>
</dbReference>
<evidence type="ECO:0000256" key="2">
    <source>
        <dbReference type="ARBA" id="ARBA00022741"/>
    </source>
</evidence>
<dbReference type="Pfam" id="PF01923">
    <property type="entry name" value="Cob_adeno_trans"/>
    <property type="match status" value="1"/>
</dbReference>
<sequence>MKVYTKTGDEGQTSLLGGTRLYKSDLRIEAYGTIDELNSFMGLLRDQEVNKEHKELLISIQNQLFVVGADLATDPAKTQVKKPPVSRQATEELEAAIDQLDQELPPMTHFVLPGGHQSVSFAHIARTICRRAERNVIALWQKDTVSNEVQVYLNRLSDYIFVLSRWMSLRLHVEEVPWRPESN</sequence>
<dbReference type="PANTHER" id="PTHR12213">
    <property type="entry name" value="CORRINOID ADENOSYLTRANSFERASE"/>
    <property type="match status" value="1"/>
</dbReference>
<comment type="caution">
    <text evidence="6">The sequence shown here is derived from an EMBL/GenBank/DDBJ whole genome shotgun (WGS) entry which is preliminary data.</text>
</comment>
<dbReference type="RefSeq" id="WP_264139990.1">
    <property type="nucleotide sequence ID" value="NZ_JAOYOD010000001.1"/>
</dbReference>
<accession>A0ABT3CZF3</accession>
<comment type="similarity">
    <text evidence="4">Belongs to the Cob(I)alamin adenosyltransferase family.</text>
</comment>
<reference evidence="6 7" key="1">
    <citation type="submission" date="2022-10" db="EMBL/GenBank/DDBJ databases">
        <title>Comparative genomics and taxonomic characterization of three novel marine species of genus Reichenbachiella exhibiting antioxidant and polysaccharide degradation activities.</title>
        <authorList>
            <person name="Muhammad N."/>
            <person name="Lee Y.-J."/>
            <person name="Ko J."/>
            <person name="Kim S.-G."/>
        </authorList>
    </citation>
    <scope>NUCLEOTIDE SEQUENCE [LARGE SCALE GENOMIC DNA]</scope>
    <source>
        <strain evidence="6 7">ABR2-5</strain>
    </source>
</reference>
<dbReference type="SUPFAM" id="SSF89028">
    <property type="entry name" value="Cobalamin adenosyltransferase-like"/>
    <property type="match status" value="1"/>
</dbReference>
<comment type="catalytic activity">
    <reaction evidence="4">
        <text>2 cob(II)yrinate a,c diamide + reduced [electron-transfer flavoprotein] + 2 ATP = 2 adenosylcob(III)yrinate a,c-diamide + 2 triphosphate + oxidized [electron-transfer flavoprotein] + 3 H(+)</text>
        <dbReference type="Rhea" id="RHEA:11528"/>
        <dbReference type="Rhea" id="RHEA-COMP:10685"/>
        <dbReference type="Rhea" id="RHEA-COMP:10686"/>
        <dbReference type="ChEBI" id="CHEBI:15378"/>
        <dbReference type="ChEBI" id="CHEBI:18036"/>
        <dbReference type="ChEBI" id="CHEBI:30616"/>
        <dbReference type="ChEBI" id="CHEBI:57692"/>
        <dbReference type="ChEBI" id="CHEBI:58307"/>
        <dbReference type="ChEBI" id="CHEBI:58503"/>
        <dbReference type="ChEBI" id="CHEBI:58537"/>
        <dbReference type="EC" id="2.5.1.17"/>
    </reaction>
</comment>
<evidence type="ECO:0000313" key="6">
    <source>
        <dbReference type="EMBL" id="MCV9389075.1"/>
    </source>
</evidence>
<evidence type="ECO:0000313" key="7">
    <source>
        <dbReference type="Proteomes" id="UP001300692"/>
    </source>
</evidence>
<keyword evidence="2 4" id="KW-0547">Nucleotide-binding</keyword>
<dbReference type="InterPro" id="IPR029499">
    <property type="entry name" value="PduO-typ"/>
</dbReference>
<keyword evidence="1 4" id="KW-0808">Transferase</keyword>
<gene>
    <name evidence="6" type="ORF">N7U62_20550</name>
</gene>
<name>A0ABT3CZF3_9BACT</name>
<dbReference type="NCBIfam" id="TIGR00636">
    <property type="entry name" value="PduO_Nterm"/>
    <property type="match status" value="1"/>
</dbReference>
<dbReference type="EMBL" id="JAOYOD010000001">
    <property type="protein sequence ID" value="MCV9389075.1"/>
    <property type="molecule type" value="Genomic_DNA"/>
</dbReference>
<dbReference type="GO" id="GO:0008817">
    <property type="term" value="F:corrinoid adenosyltransferase activity"/>
    <property type="evidence" value="ECO:0007669"/>
    <property type="project" value="UniProtKB-EC"/>
</dbReference>
<evidence type="ECO:0000256" key="3">
    <source>
        <dbReference type="ARBA" id="ARBA00022840"/>
    </source>
</evidence>
<comment type="pathway">
    <text evidence="4">Cofactor biosynthesis; adenosylcobalamin biosynthesis; adenosylcobalamin from cob(II)yrinate a,c-diamide: step 2/7.</text>
</comment>
<keyword evidence="4" id="KW-0169">Cobalamin biosynthesis</keyword>